<evidence type="ECO:0000313" key="1">
    <source>
        <dbReference type="EMBL" id="CAF9919783.1"/>
    </source>
</evidence>
<reference evidence="1" key="1">
    <citation type="submission" date="2021-03" db="EMBL/GenBank/DDBJ databases">
        <authorList>
            <person name="Tagirdzhanova G."/>
        </authorList>
    </citation>
    <scope>NUCLEOTIDE SEQUENCE</scope>
</reference>
<dbReference type="OrthoDB" id="5420711at2759"/>
<organism evidence="1 2">
    <name type="scientific">Heterodermia speciosa</name>
    <dbReference type="NCBI Taxonomy" id="116794"/>
    <lineage>
        <taxon>Eukaryota</taxon>
        <taxon>Fungi</taxon>
        <taxon>Dikarya</taxon>
        <taxon>Ascomycota</taxon>
        <taxon>Pezizomycotina</taxon>
        <taxon>Lecanoromycetes</taxon>
        <taxon>OSLEUM clade</taxon>
        <taxon>Lecanoromycetidae</taxon>
        <taxon>Caliciales</taxon>
        <taxon>Physciaceae</taxon>
        <taxon>Heterodermia</taxon>
    </lineage>
</organism>
<dbReference type="Proteomes" id="UP000664521">
    <property type="component" value="Unassembled WGS sequence"/>
</dbReference>
<name>A0A8H3FD12_9LECA</name>
<dbReference type="PANTHER" id="PTHR38790">
    <property type="entry name" value="2EXR DOMAIN-CONTAINING PROTEIN-RELATED"/>
    <property type="match status" value="1"/>
</dbReference>
<keyword evidence="2" id="KW-1185">Reference proteome</keyword>
<accession>A0A8H3FD12</accession>
<comment type="caution">
    <text evidence="1">The sequence shown here is derived from an EMBL/GenBank/DDBJ whole genome shotgun (WGS) entry which is preliminary data.</text>
</comment>
<dbReference type="EMBL" id="CAJPDS010000024">
    <property type="protein sequence ID" value="CAF9919783.1"/>
    <property type="molecule type" value="Genomic_DNA"/>
</dbReference>
<evidence type="ECO:0000313" key="2">
    <source>
        <dbReference type="Proteomes" id="UP000664521"/>
    </source>
</evidence>
<sequence length="276" mass="31411">MTRELSLSAQSIARYTLFENRNSVSERAISTLPIVSEPALWVCVSEKIPPVKDCNRGFKTSRSTFSRIPMWSLKACSRKELLTVYLSTESTYHLKENPDLHPSILGVNHRIHDEAVHVLYSSYIFDFATDVESVVPFLQDLTPLARASIKHISMLKRALPYTKDFDRCEWASACTFIARNTQLARLDLGIEGGKPIQQWEAQTTYTAADFRLMTEHEGMEWTIPLSDIKGLDVLNVKAYLEHCPPPNNSRAMAFFVNFSASIEHGFADYLRELMTK</sequence>
<proteinExistence type="predicted"/>
<gene>
    <name evidence="1" type="ORF">HETSPECPRED_004121</name>
</gene>
<protein>
    <submittedName>
        <fullName evidence="1">Uncharacterized protein</fullName>
    </submittedName>
</protein>
<dbReference type="AlphaFoldDB" id="A0A8H3FD12"/>